<evidence type="ECO:0000313" key="3">
    <source>
        <dbReference type="EMBL" id="MBA4636115.1"/>
    </source>
</evidence>
<sequence>MSRLTVKISVPFLLLFLVKSVIISSCPFIRSPPLQLASGYCDVPISIPPLPCWLFYATGGGRREKRKTNWKTIFSFTIFVCFINSCFPSHLKIMPNFLLPNKRMGRTCRFLIIV</sequence>
<organism evidence="3">
    <name type="scientific">Opuntia streptacantha</name>
    <name type="common">Prickly pear cactus</name>
    <name type="synonym">Opuntia cardona</name>
    <dbReference type="NCBI Taxonomy" id="393608"/>
    <lineage>
        <taxon>Eukaryota</taxon>
        <taxon>Viridiplantae</taxon>
        <taxon>Streptophyta</taxon>
        <taxon>Embryophyta</taxon>
        <taxon>Tracheophyta</taxon>
        <taxon>Spermatophyta</taxon>
        <taxon>Magnoliopsida</taxon>
        <taxon>eudicotyledons</taxon>
        <taxon>Gunneridae</taxon>
        <taxon>Pentapetalae</taxon>
        <taxon>Caryophyllales</taxon>
        <taxon>Cactineae</taxon>
        <taxon>Cactaceae</taxon>
        <taxon>Opuntioideae</taxon>
        <taxon>Opuntia</taxon>
    </lineage>
</organism>
<reference evidence="3" key="1">
    <citation type="journal article" date="2013" name="J. Plant Res.">
        <title>Effect of fungi and light on seed germination of three Opuntia species from semiarid lands of central Mexico.</title>
        <authorList>
            <person name="Delgado-Sanchez P."/>
            <person name="Jimenez-Bremont J.F."/>
            <person name="Guerrero-Gonzalez Mde L."/>
            <person name="Flores J."/>
        </authorList>
    </citation>
    <scope>NUCLEOTIDE SEQUENCE</scope>
    <source>
        <tissue evidence="3">Cladode</tissue>
    </source>
</reference>
<protein>
    <recommendedName>
        <fullName evidence="4">Secreted protein</fullName>
    </recommendedName>
</protein>
<evidence type="ECO:0000256" key="2">
    <source>
        <dbReference type="SAM" id="SignalP"/>
    </source>
</evidence>
<feature type="transmembrane region" description="Helical" evidence="1">
    <location>
        <begin position="72"/>
        <end position="91"/>
    </location>
</feature>
<reference evidence="3" key="2">
    <citation type="submission" date="2020-07" db="EMBL/GenBank/DDBJ databases">
        <authorList>
            <person name="Vera ALvarez R."/>
            <person name="Arias-Moreno D.M."/>
            <person name="Jimenez-Jacinto V."/>
            <person name="Jimenez-Bremont J.F."/>
            <person name="Swaminathan K."/>
            <person name="Moose S.P."/>
            <person name="Guerrero-Gonzalez M.L."/>
            <person name="Marino-Ramirez L."/>
            <person name="Landsman D."/>
            <person name="Rodriguez-Kessler M."/>
            <person name="Delgado-Sanchez P."/>
        </authorList>
    </citation>
    <scope>NUCLEOTIDE SEQUENCE</scope>
    <source>
        <tissue evidence="3">Cladode</tissue>
    </source>
</reference>
<keyword evidence="2" id="KW-0732">Signal</keyword>
<name>A0A7C8Z8P6_OPUST</name>
<keyword evidence="1" id="KW-1133">Transmembrane helix</keyword>
<keyword evidence="1" id="KW-0472">Membrane</keyword>
<keyword evidence="1" id="KW-0812">Transmembrane</keyword>
<proteinExistence type="predicted"/>
<dbReference type="EMBL" id="GISG01098268">
    <property type="protein sequence ID" value="MBA4636115.1"/>
    <property type="molecule type" value="Transcribed_RNA"/>
</dbReference>
<feature type="chain" id="PRO_5028034754" description="Secreted protein" evidence="2">
    <location>
        <begin position="21"/>
        <end position="114"/>
    </location>
</feature>
<feature type="signal peptide" evidence="2">
    <location>
        <begin position="1"/>
        <end position="20"/>
    </location>
</feature>
<accession>A0A7C8Z8P6</accession>
<dbReference type="AlphaFoldDB" id="A0A7C8Z8P6"/>
<evidence type="ECO:0000256" key="1">
    <source>
        <dbReference type="SAM" id="Phobius"/>
    </source>
</evidence>
<evidence type="ECO:0008006" key="4">
    <source>
        <dbReference type="Google" id="ProtNLM"/>
    </source>
</evidence>